<keyword evidence="3" id="KW-0723">Serine/threonine-protein kinase</keyword>
<evidence type="ECO:0000256" key="15">
    <source>
        <dbReference type="SAM" id="MobiDB-lite"/>
    </source>
</evidence>
<evidence type="ECO:0000256" key="7">
    <source>
        <dbReference type="ARBA" id="ARBA00022777"/>
    </source>
</evidence>
<keyword evidence="8" id="KW-0067">ATP-binding</keyword>
<dbReference type="PROSITE" id="PS51190">
    <property type="entry name" value="FATC"/>
    <property type="match status" value="1"/>
</dbReference>
<evidence type="ECO:0000256" key="11">
    <source>
        <dbReference type="ARBA" id="ARBA00047899"/>
    </source>
</evidence>
<keyword evidence="14" id="KW-0175">Coiled coil</keyword>
<feature type="coiled-coil region" evidence="14">
    <location>
        <begin position="837"/>
        <end position="864"/>
    </location>
</feature>
<evidence type="ECO:0000256" key="1">
    <source>
        <dbReference type="ARBA" id="ARBA00004123"/>
    </source>
</evidence>
<evidence type="ECO:0000313" key="19">
    <source>
        <dbReference type="EMBL" id="ONM30690.1"/>
    </source>
</evidence>
<keyword evidence="10" id="KW-0131">Cell cycle</keyword>
<organism evidence="19">
    <name type="scientific">Zea mays</name>
    <name type="common">Maize</name>
    <dbReference type="NCBI Taxonomy" id="4577"/>
    <lineage>
        <taxon>Eukaryota</taxon>
        <taxon>Viridiplantae</taxon>
        <taxon>Streptophyta</taxon>
        <taxon>Embryophyta</taxon>
        <taxon>Tracheophyta</taxon>
        <taxon>Spermatophyta</taxon>
        <taxon>Magnoliopsida</taxon>
        <taxon>Liliopsida</taxon>
        <taxon>Poales</taxon>
        <taxon>Poaceae</taxon>
        <taxon>PACMAD clade</taxon>
        <taxon>Panicoideae</taxon>
        <taxon>Andropogonodae</taxon>
        <taxon>Andropogoneae</taxon>
        <taxon>Tripsacinae</taxon>
        <taxon>Zea</taxon>
    </lineage>
</organism>
<dbReference type="SMART" id="SM00146">
    <property type="entry name" value="PI3Kc"/>
    <property type="match status" value="1"/>
</dbReference>
<feature type="region of interest" description="Disordered" evidence="15">
    <location>
        <begin position="280"/>
        <end position="300"/>
    </location>
</feature>
<evidence type="ECO:0000259" key="17">
    <source>
        <dbReference type="PROSITE" id="PS51189"/>
    </source>
</evidence>
<dbReference type="PROSITE" id="PS51189">
    <property type="entry name" value="FAT"/>
    <property type="match status" value="1"/>
</dbReference>
<dbReference type="InterPro" id="IPR000403">
    <property type="entry name" value="PI3/4_kinase_cat_dom"/>
</dbReference>
<dbReference type="InterPro" id="IPR003152">
    <property type="entry name" value="FATC_dom"/>
</dbReference>
<dbReference type="FunFam" id="3.30.1010.10:FF:000023">
    <property type="entry name" value="Serine/threonine-protein kinase ATM"/>
    <property type="match status" value="1"/>
</dbReference>
<evidence type="ECO:0000256" key="13">
    <source>
        <dbReference type="ARBA" id="ARBA00073111"/>
    </source>
</evidence>
<keyword evidence="6" id="KW-0227">DNA damage</keyword>
<dbReference type="Pfam" id="PF02260">
    <property type="entry name" value="FATC"/>
    <property type="match status" value="1"/>
</dbReference>
<evidence type="ECO:0000256" key="4">
    <source>
        <dbReference type="ARBA" id="ARBA00022679"/>
    </source>
</evidence>
<sequence length="1382" mass="156689">MVSCWHSDPDVISAVWALVDICSSSSVANEASWVLADFISRAGISDAHQVIFRLPTTTENYSLQLHTGSASKEDKLSTNYGISDDVLVGLLKLLKTYLSDESVEIIDAASQTLRGILSTARGLNALQFLDSPDRSLLMVHSRGVNIQIVEQTISQMEQCAGVSLDDADVWDTDGRTCKQWLCTLVSSLICHCEDTILRLCRSIVFVKVKAAELLLSSTLVNIAGNVDSNTAICKLISTKVEKIIFSDSNHSLKSIHLFLDALNVIRSFYVAEKARTFPSNTLKDGRSARSKSRSPVTTPSSSWKKVYWLSVDYLVAARAASRCSCDFAILMYVELWCEEQFNRLVLGPPEFSNEELLPPHVDLLVAAFTRINEPDSIYGLTLSNEIASQLIRYEHEGDWSSALEYYDLLVRSMPKEHLGTLTGSVLTGPSTVSSRAEDTMLNWKMHKGLMRSLQKTGCSHVLDVYCEGLSHQKGCLQQDAEFIDIQYEAAWRAGNWDFSFFVPYSSWSSTRSRSSCLFNENLHSCLRALQNGDSEEFHAKLCQTKMDLVLALSNTSKESTKYIHSTILKLQILDHATMVWDLRWNLNPNQTSKSPVTKEFSHISTVPKGIQLELLDKEWNLIMFQAERNLDLFEPFLAFRRALLKILGCEEHLVKHLFQSASALRKGLRFSLAAAALYELKELCFHRDESTMTNTYLLARLEDAKLLRAQGQHDMAISLGKYILQKLSDKKNLSDVYRLVGKWLAETRSSNSRTIIEDYLRPSIDLSEFEKSTDKRYMSRQCRTHFHLAHYTYSLFRSYEERLSSNEWQAALRLRKYKTRELEILIKRLRSSSKGVKTDYSVKIQELQKQLALDREEAEKIQVQTYKFIPLVYQIASRLGSTKDAQGSFNFQIALASLLKKMAVDHPYHTIFQLLALANGDRVKDKQRSRSSFVVDMEKKLAAENLLKELSSCHGPLICQMKQMVEIYIKLAELETKKEDTNKKIPLPREARSIGQLELVPVVTATVPIDPSCRYEEGSFPHFTGLADSIMIMNGINAPKVIECFGSDGNKYRQLAKSGNDDLRQDAVMEQFFSLVNTFLQNHRDTSKRRLKIRTYKVVPFTPSAGVVEWVNGTVPLGDYLIGSTRSGGAHGRYGIGDWTYLQCREYLMSEKDKRRAFLKICSNFRPVMHHFFLERFLLPADWFQSRLAYTRSVAASSMVGYIVGLGDRHSMNILIDQDTAEVVHIDLGVAFEQGLMLKTPERVPFRLTRDIIDGMGVTGVEGVFRRCCEKTLCVMRANKEALLTIIEVFVHDPLYKWALSPLKALQRQKETVDTDSCLDDSQEPYDGNKDAARAILRVKQKLDGYEDGEMRSVQGQVQQLIQDAVDVDRLCQMFPGWGPWL</sequence>
<evidence type="ECO:0000259" key="18">
    <source>
        <dbReference type="PROSITE" id="PS51190"/>
    </source>
</evidence>
<dbReference type="InterPro" id="IPR018936">
    <property type="entry name" value="PI3/4_kinase_CS"/>
</dbReference>
<reference evidence="19" key="1">
    <citation type="submission" date="2015-12" db="EMBL/GenBank/DDBJ databases">
        <title>Update maize B73 reference genome by single molecule sequencing technologies.</title>
        <authorList>
            <consortium name="Maize Genome Sequencing Project"/>
            <person name="Ware D."/>
        </authorList>
    </citation>
    <scope>NUCLEOTIDE SEQUENCE [LARGE SCALE GENOMIC DNA]</scope>
    <source>
        <tissue evidence="19">Seedling</tissue>
    </source>
</reference>
<keyword evidence="5" id="KW-0547">Nucleotide-binding</keyword>
<evidence type="ECO:0000256" key="14">
    <source>
        <dbReference type="SAM" id="Coils"/>
    </source>
</evidence>
<dbReference type="Pfam" id="PF00454">
    <property type="entry name" value="PI3_PI4_kinase"/>
    <property type="match status" value="1"/>
</dbReference>
<protein>
    <recommendedName>
        <fullName evidence="13">Serine/threonine-protein kinase ATM</fullName>
        <ecNumber evidence="2">2.7.11.1</ecNumber>
    </recommendedName>
</protein>
<dbReference type="InterPro" id="IPR011009">
    <property type="entry name" value="Kinase-like_dom_sf"/>
</dbReference>
<dbReference type="InterPro" id="IPR036940">
    <property type="entry name" value="PI3/4_kinase_cat_sf"/>
</dbReference>
<dbReference type="GO" id="GO:0006281">
    <property type="term" value="P:DNA repair"/>
    <property type="evidence" value="ECO:0007669"/>
    <property type="project" value="InterPro"/>
</dbReference>
<dbReference type="ExpressionAtlas" id="A0A1D6MNM1">
    <property type="expression patterns" value="baseline and differential"/>
</dbReference>
<dbReference type="InterPro" id="IPR038980">
    <property type="entry name" value="ATM_plant"/>
</dbReference>
<feature type="domain" description="FATC" evidence="18">
    <location>
        <begin position="1350"/>
        <end position="1382"/>
    </location>
</feature>
<evidence type="ECO:0000256" key="12">
    <source>
        <dbReference type="ARBA" id="ARBA00048679"/>
    </source>
</evidence>
<proteinExistence type="predicted"/>
<evidence type="ECO:0000256" key="10">
    <source>
        <dbReference type="ARBA" id="ARBA00023306"/>
    </source>
</evidence>
<comment type="catalytic activity">
    <reaction evidence="12">
        <text>L-seryl-[protein] + ATP = O-phospho-L-seryl-[protein] + ADP + H(+)</text>
        <dbReference type="Rhea" id="RHEA:17989"/>
        <dbReference type="Rhea" id="RHEA-COMP:9863"/>
        <dbReference type="Rhea" id="RHEA-COMP:11604"/>
        <dbReference type="ChEBI" id="CHEBI:15378"/>
        <dbReference type="ChEBI" id="CHEBI:29999"/>
        <dbReference type="ChEBI" id="CHEBI:30616"/>
        <dbReference type="ChEBI" id="CHEBI:83421"/>
        <dbReference type="ChEBI" id="CHEBI:456216"/>
        <dbReference type="EC" id="2.7.11.1"/>
    </reaction>
</comment>
<dbReference type="EMBL" id="CM007649">
    <property type="protein sequence ID" value="ONM30690.1"/>
    <property type="molecule type" value="Genomic_DNA"/>
</dbReference>
<dbReference type="PANTHER" id="PTHR37079:SF4">
    <property type="entry name" value="SERINE_THREONINE-PROTEIN KINASE ATM"/>
    <property type="match status" value="1"/>
</dbReference>
<accession>A0A1D6MNM1</accession>
<gene>
    <name evidence="19" type="ORF">ZEAMMB73_Zm00001d040166</name>
</gene>
<dbReference type="GO" id="GO:0005524">
    <property type="term" value="F:ATP binding"/>
    <property type="evidence" value="ECO:0007669"/>
    <property type="project" value="UniProtKB-KW"/>
</dbReference>
<evidence type="ECO:0000256" key="2">
    <source>
        <dbReference type="ARBA" id="ARBA00012513"/>
    </source>
</evidence>
<evidence type="ECO:0000259" key="16">
    <source>
        <dbReference type="PROSITE" id="PS50290"/>
    </source>
</evidence>
<dbReference type="PANTHER" id="PTHR37079">
    <property type="entry name" value="SERINE/THREONINE-PROTEIN KINASE ATM"/>
    <property type="match status" value="1"/>
</dbReference>
<keyword evidence="4" id="KW-0808">Transferase</keyword>
<keyword evidence="9" id="KW-0539">Nucleus</keyword>
<feature type="domain" description="FAT" evidence="17">
    <location>
        <begin position="315"/>
        <end position="920"/>
    </location>
</feature>
<dbReference type="InterPro" id="IPR044107">
    <property type="entry name" value="PIKKc_ATM"/>
</dbReference>
<dbReference type="EC" id="2.7.11.1" evidence="2"/>
<evidence type="ECO:0000256" key="9">
    <source>
        <dbReference type="ARBA" id="ARBA00023242"/>
    </source>
</evidence>
<dbReference type="eggNOG" id="KOG0892">
    <property type="taxonomic scope" value="Eukaryota"/>
</dbReference>
<evidence type="ECO:0000256" key="8">
    <source>
        <dbReference type="ARBA" id="ARBA00022840"/>
    </source>
</evidence>
<dbReference type="PROSITE" id="PS50290">
    <property type="entry name" value="PI3_4_KINASE_3"/>
    <property type="match status" value="1"/>
</dbReference>
<dbReference type="FunFam" id="1.10.1070.11:FF:000015">
    <property type="entry name" value="Serine/threonine-protein kinase ATM"/>
    <property type="match status" value="1"/>
</dbReference>
<name>A0A1D6MNM1_MAIZE</name>
<dbReference type="CDD" id="cd05171">
    <property type="entry name" value="PIKKc_ATM"/>
    <property type="match status" value="1"/>
</dbReference>
<dbReference type="SUPFAM" id="SSF56112">
    <property type="entry name" value="Protein kinase-like (PK-like)"/>
    <property type="match status" value="1"/>
</dbReference>
<dbReference type="PROSITE" id="PS00915">
    <property type="entry name" value="PI3_4_KINASE_1"/>
    <property type="match status" value="1"/>
</dbReference>
<feature type="domain" description="PI3K/PI4K catalytic" evidence="16">
    <location>
        <begin position="1026"/>
        <end position="1338"/>
    </location>
</feature>
<dbReference type="Gene3D" id="3.30.1010.10">
    <property type="entry name" value="Phosphatidylinositol 3-kinase Catalytic Subunit, Chain A, domain 4"/>
    <property type="match status" value="1"/>
</dbReference>
<dbReference type="GO" id="GO:0004674">
    <property type="term" value="F:protein serine/threonine kinase activity"/>
    <property type="evidence" value="ECO:0007669"/>
    <property type="project" value="UniProtKB-KW"/>
</dbReference>
<comment type="subcellular location">
    <subcellularLocation>
        <location evidence="1">Nucleus</location>
    </subcellularLocation>
</comment>
<keyword evidence="7" id="KW-0418">Kinase</keyword>
<evidence type="ECO:0000256" key="6">
    <source>
        <dbReference type="ARBA" id="ARBA00022763"/>
    </source>
</evidence>
<dbReference type="Gene3D" id="1.10.1070.11">
    <property type="entry name" value="Phosphatidylinositol 3-/4-kinase, catalytic domain"/>
    <property type="match status" value="1"/>
</dbReference>
<dbReference type="InterPro" id="IPR014009">
    <property type="entry name" value="PIK_FAT"/>
</dbReference>
<dbReference type="SMART" id="SM01343">
    <property type="entry name" value="FATC"/>
    <property type="match status" value="1"/>
</dbReference>
<dbReference type="GO" id="GO:0005634">
    <property type="term" value="C:nucleus"/>
    <property type="evidence" value="ECO:0007669"/>
    <property type="project" value="UniProtKB-SubCell"/>
</dbReference>
<evidence type="ECO:0000256" key="5">
    <source>
        <dbReference type="ARBA" id="ARBA00022741"/>
    </source>
</evidence>
<comment type="catalytic activity">
    <reaction evidence="11">
        <text>L-threonyl-[protein] + ATP = O-phospho-L-threonyl-[protein] + ADP + H(+)</text>
        <dbReference type="Rhea" id="RHEA:46608"/>
        <dbReference type="Rhea" id="RHEA-COMP:11060"/>
        <dbReference type="Rhea" id="RHEA-COMP:11605"/>
        <dbReference type="ChEBI" id="CHEBI:15378"/>
        <dbReference type="ChEBI" id="CHEBI:30013"/>
        <dbReference type="ChEBI" id="CHEBI:30616"/>
        <dbReference type="ChEBI" id="CHEBI:61977"/>
        <dbReference type="ChEBI" id="CHEBI:456216"/>
        <dbReference type="EC" id="2.7.11.1"/>
    </reaction>
</comment>
<evidence type="ECO:0000256" key="3">
    <source>
        <dbReference type="ARBA" id="ARBA00022527"/>
    </source>
</evidence>
<dbReference type="PROSITE" id="PS00916">
    <property type="entry name" value="PI3_4_KINASE_2"/>
    <property type="match status" value="1"/>
</dbReference>